<dbReference type="Proteomes" id="UP000054007">
    <property type="component" value="Unassembled WGS sequence"/>
</dbReference>
<proteinExistence type="predicted"/>
<protein>
    <submittedName>
        <fullName evidence="1">Uncharacterized protein</fullName>
    </submittedName>
</protein>
<gene>
    <name evidence="1" type="ORF">CYLTODRAFT_20504</name>
</gene>
<accession>A0A0D7B9R2</accession>
<name>A0A0D7B9R2_9AGAR</name>
<sequence length="74" mass="8629">MKQMFRRVERESEIRAAWDRNMRRAASKTARDEEIIKHRRRSSVPNTPAVRANLVQCGVFLNLLHISAGRARRG</sequence>
<keyword evidence="2" id="KW-1185">Reference proteome</keyword>
<organism evidence="1 2">
    <name type="scientific">Cylindrobasidium torrendii FP15055 ss-10</name>
    <dbReference type="NCBI Taxonomy" id="1314674"/>
    <lineage>
        <taxon>Eukaryota</taxon>
        <taxon>Fungi</taxon>
        <taxon>Dikarya</taxon>
        <taxon>Basidiomycota</taxon>
        <taxon>Agaricomycotina</taxon>
        <taxon>Agaricomycetes</taxon>
        <taxon>Agaricomycetidae</taxon>
        <taxon>Agaricales</taxon>
        <taxon>Marasmiineae</taxon>
        <taxon>Physalacriaceae</taxon>
        <taxon>Cylindrobasidium</taxon>
    </lineage>
</organism>
<evidence type="ECO:0000313" key="1">
    <source>
        <dbReference type="EMBL" id="KIY66899.1"/>
    </source>
</evidence>
<dbReference type="AlphaFoldDB" id="A0A0D7B9R2"/>
<dbReference type="EMBL" id="KN880540">
    <property type="protein sequence ID" value="KIY66899.1"/>
    <property type="molecule type" value="Genomic_DNA"/>
</dbReference>
<evidence type="ECO:0000313" key="2">
    <source>
        <dbReference type="Proteomes" id="UP000054007"/>
    </source>
</evidence>
<reference evidence="1 2" key="1">
    <citation type="journal article" date="2015" name="Fungal Genet. Biol.">
        <title>Evolution of novel wood decay mechanisms in Agaricales revealed by the genome sequences of Fistulina hepatica and Cylindrobasidium torrendii.</title>
        <authorList>
            <person name="Floudas D."/>
            <person name="Held B.W."/>
            <person name="Riley R."/>
            <person name="Nagy L.G."/>
            <person name="Koehler G."/>
            <person name="Ransdell A.S."/>
            <person name="Younus H."/>
            <person name="Chow J."/>
            <person name="Chiniquy J."/>
            <person name="Lipzen A."/>
            <person name="Tritt A."/>
            <person name="Sun H."/>
            <person name="Haridas S."/>
            <person name="LaButti K."/>
            <person name="Ohm R.A."/>
            <person name="Kues U."/>
            <person name="Blanchette R.A."/>
            <person name="Grigoriev I.V."/>
            <person name="Minto R.E."/>
            <person name="Hibbett D.S."/>
        </authorList>
    </citation>
    <scope>NUCLEOTIDE SEQUENCE [LARGE SCALE GENOMIC DNA]</scope>
    <source>
        <strain evidence="1 2">FP15055 ss-10</strain>
    </source>
</reference>